<dbReference type="VEuPathDB" id="VectorBase:ISCW011410"/>
<dbReference type="AlphaFoldDB" id="B7Q6T1"/>
<dbReference type="InterPro" id="IPR036188">
    <property type="entry name" value="FAD/NAD-bd_sf"/>
</dbReference>
<dbReference type="STRING" id="6945.B7Q6T1"/>
<dbReference type="HOGENOM" id="CLU_2415729_0_0_1"/>
<dbReference type="EMBL" id="ABJB010092315">
    <property type="status" value="NOT_ANNOTATED_CDS"/>
    <property type="molecule type" value="Genomic_DNA"/>
</dbReference>
<evidence type="ECO:0000313" key="3">
    <source>
        <dbReference type="EnsemblMetazoa" id="ISCW011410-PA"/>
    </source>
</evidence>
<keyword evidence="4" id="KW-1185">Reference proteome</keyword>
<dbReference type="Pfam" id="PF13450">
    <property type="entry name" value="NAD_binding_8"/>
    <property type="match status" value="1"/>
</dbReference>
<keyword evidence="1" id="KW-0732">Signal</keyword>
<dbReference type="VEuPathDB" id="VectorBase:ISCI011410"/>
<dbReference type="VEuPathDB" id="VectorBase:ISCP_006426"/>
<evidence type="ECO:0000313" key="4">
    <source>
        <dbReference type="Proteomes" id="UP000001555"/>
    </source>
</evidence>
<reference evidence="2 4" key="1">
    <citation type="submission" date="2008-03" db="EMBL/GenBank/DDBJ databases">
        <title>Annotation of Ixodes scapularis.</title>
        <authorList>
            <consortium name="Ixodes scapularis Genome Project Consortium"/>
            <person name="Caler E."/>
            <person name="Hannick L.I."/>
            <person name="Bidwell S."/>
            <person name="Joardar V."/>
            <person name="Thiagarajan M."/>
            <person name="Amedeo P."/>
            <person name="Galinsky K.J."/>
            <person name="Schobel S."/>
            <person name="Inman J."/>
            <person name="Hostetler J."/>
            <person name="Miller J."/>
            <person name="Hammond M."/>
            <person name="Megy K."/>
            <person name="Lawson D."/>
            <person name="Kodira C."/>
            <person name="Sutton G."/>
            <person name="Meyer J."/>
            <person name="Hill C.A."/>
            <person name="Birren B."/>
            <person name="Nene V."/>
            <person name="Collins F."/>
            <person name="Alarcon-Chaidez F."/>
            <person name="Wikel S."/>
            <person name="Strausberg R."/>
        </authorList>
    </citation>
    <scope>NUCLEOTIDE SEQUENCE [LARGE SCALE GENOMIC DNA]</scope>
    <source>
        <strain evidence="4">Wikel</strain>
        <strain evidence="2">Wikel colony</strain>
    </source>
</reference>
<evidence type="ECO:0000313" key="2">
    <source>
        <dbReference type="EMBL" id="EEC14553.1"/>
    </source>
</evidence>
<dbReference type="OrthoDB" id="6479369at2759"/>
<dbReference type="Gene3D" id="3.50.50.60">
    <property type="entry name" value="FAD/NAD(P)-binding domain"/>
    <property type="match status" value="1"/>
</dbReference>
<evidence type="ECO:0000256" key="1">
    <source>
        <dbReference type="SAM" id="SignalP"/>
    </source>
</evidence>
<reference evidence="3" key="2">
    <citation type="submission" date="2020-05" db="UniProtKB">
        <authorList>
            <consortium name="EnsemblMetazoa"/>
        </authorList>
    </citation>
    <scope>IDENTIFICATION</scope>
    <source>
        <strain evidence="3">wikel</strain>
    </source>
</reference>
<dbReference type="SUPFAM" id="SSF51905">
    <property type="entry name" value="FAD/NAD(P)-binding domain"/>
    <property type="match status" value="1"/>
</dbReference>
<evidence type="ECO:0008006" key="5">
    <source>
        <dbReference type="Google" id="ProtNLM"/>
    </source>
</evidence>
<accession>B7Q6T1</accession>
<name>B7Q6T1_IXOSC</name>
<feature type="signal peptide" evidence="1">
    <location>
        <begin position="1"/>
        <end position="26"/>
    </location>
</feature>
<dbReference type="EnsemblMetazoa" id="ISCW011410-RA">
    <property type="protein sequence ID" value="ISCW011410-PA"/>
    <property type="gene ID" value="ISCW011410"/>
</dbReference>
<dbReference type="EMBL" id="DS870123">
    <property type="protein sequence ID" value="EEC14553.1"/>
    <property type="molecule type" value="Genomic_DNA"/>
</dbReference>
<protein>
    <recommendedName>
        <fullName evidence="5">Secreted protein</fullName>
    </recommendedName>
</protein>
<dbReference type="InParanoid" id="B7Q6T1"/>
<feature type="chain" id="PRO_5014568242" description="Secreted protein" evidence="1">
    <location>
        <begin position="27"/>
        <end position="92"/>
    </location>
</feature>
<sequence length="92" mass="10622">MWKLSARLNNRLALLAGLVLLHCTWAQDEQRRETSTTMLDYCVIGAGPSGLQMAYFLQQSRRNYLVFEKSNMTVPLFRKHGVYCGRLVLQEN</sequence>
<dbReference type="Proteomes" id="UP000001555">
    <property type="component" value="Unassembled WGS sequence"/>
</dbReference>
<dbReference type="PaxDb" id="6945-B7Q6T1"/>
<proteinExistence type="predicted"/>
<organism>
    <name type="scientific">Ixodes scapularis</name>
    <name type="common">Black-legged tick</name>
    <name type="synonym">Deer tick</name>
    <dbReference type="NCBI Taxonomy" id="6945"/>
    <lineage>
        <taxon>Eukaryota</taxon>
        <taxon>Metazoa</taxon>
        <taxon>Ecdysozoa</taxon>
        <taxon>Arthropoda</taxon>
        <taxon>Chelicerata</taxon>
        <taxon>Arachnida</taxon>
        <taxon>Acari</taxon>
        <taxon>Parasitiformes</taxon>
        <taxon>Ixodida</taxon>
        <taxon>Ixodoidea</taxon>
        <taxon>Ixodidae</taxon>
        <taxon>Ixodinae</taxon>
        <taxon>Ixodes</taxon>
    </lineage>
</organism>
<gene>
    <name evidence="2" type="ORF">IscW_ISCW011410</name>
</gene>